<proteinExistence type="predicted"/>
<sequence length="142" mass="16933">MVGNINAQVRSEKVFQRMTGKECLHLESNSNGIRLINFAAPKYLVINITQFQRKEIHKHTWTSPGGRFKNQINHILINRRHRNCIRQVRSIRRADGDLDHYLMTAYFKVKLSKVWKKMIKGKSKFDTEKLKYIETRRNFQCK</sequence>
<dbReference type="AlphaFoldDB" id="A0A2S2QEX5"/>
<dbReference type="InterPro" id="IPR036691">
    <property type="entry name" value="Endo/exonu/phosph_ase_sf"/>
</dbReference>
<evidence type="ECO:0000313" key="1">
    <source>
        <dbReference type="EMBL" id="MBY76241.1"/>
    </source>
</evidence>
<dbReference type="OrthoDB" id="6623528at2759"/>
<reference evidence="1" key="1">
    <citation type="submission" date="2018-04" db="EMBL/GenBank/DDBJ databases">
        <title>Transcriptome assembly of Sipha flava.</title>
        <authorList>
            <person name="Scully E.D."/>
            <person name="Geib S.M."/>
            <person name="Palmer N.A."/>
            <person name="Koch K."/>
            <person name="Bradshaw J."/>
            <person name="Heng-Moss T."/>
            <person name="Sarath G."/>
        </authorList>
    </citation>
    <scope>NUCLEOTIDE SEQUENCE</scope>
</reference>
<name>A0A2S2QEX5_9HEMI</name>
<dbReference type="Gene3D" id="3.60.10.10">
    <property type="entry name" value="Endonuclease/exonuclease/phosphatase"/>
    <property type="match status" value="1"/>
</dbReference>
<protein>
    <submittedName>
        <fullName evidence="1">Craniofacial development protein 2</fullName>
    </submittedName>
</protein>
<organism evidence="1">
    <name type="scientific">Sipha flava</name>
    <name type="common">yellow sugarcane aphid</name>
    <dbReference type="NCBI Taxonomy" id="143950"/>
    <lineage>
        <taxon>Eukaryota</taxon>
        <taxon>Metazoa</taxon>
        <taxon>Ecdysozoa</taxon>
        <taxon>Arthropoda</taxon>
        <taxon>Hexapoda</taxon>
        <taxon>Insecta</taxon>
        <taxon>Pterygota</taxon>
        <taxon>Neoptera</taxon>
        <taxon>Paraneoptera</taxon>
        <taxon>Hemiptera</taxon>
        <taxon>Sternorrhyncha</taxon>
        <taxon>Aphidomorpha</taxon>
        <taxon>Aphidoidea</taxon>
        <taxon>Aphididae</taxon>
        <taxon>Sipha</taxon>
    </lineage>
</organism>
<gene>
    <name evidence="1" type="primary">CFDP2_10</name>
    <name evidence="1" type="ORF">g.174564</name>
</gene>
<accession>A0A2S2QEX5</accession>
<dbReference type="EMBL" id="GGMS01007038">
    <property type="protein sequence ID" value="MBY76241.1"/>
    <property type="molecule type" value="Transcribed_RNA"/>
</dbReference>